<keyword evidence="3" id="KW-1185">Reference proteome</keyword>
<name>A0A151TWY2_CAJCA</name>
<accession>A0A151TWY2</accession>
<feature type="region of interest" description="Disordered" evidence="1">
    <location>
        <begin position="95"/>
        <end position="147"/>
    </location>
</feature>
<feature type="compositionally biased region" description="Low complexity" evidence="1">
    <location>
        <begin position="178"/>
        <end position="193"/>
    </location>
</feature>
<dbReference type="STRING" id="3821.A0A151TWY2"/>
<feature type="compositionally biased region" description="Low complexity" evidence="1">
    <location>
        <begin position="95"/>
        <end position="116"/>
    </location>
</feature>
<organism evidence="2 3">
    <name type="scientific">Cajanus cajan</name>
    <name type="common">Pigeon pea</name>
    <name type="synonym">Cajanus indicus</name>
    <dbReference type="NCBI Taxonomy" id="3821"/>
    <lineage>
        <taxon>Eukaryota</taxon>
        <taxon>Viridiplantae</taxon>
        <taxon>Streptophyta</taxon>
        <taxon>Embryophyta</taxon>
        <taxon>Tracheophyta</taxon>
        <taxon>Spermatophyta</taxon>
        <taxon>Magnoliopsida</taxon>
        <taxon>eudicotyledons</taxon>
        <taxon>Gunneridae</taxon>
        <taxon>Pentapetalae</taxon>
        <taxon>rosids</taxon>
        <taxon>fabids</taxon>
        <taxon>Fabales</taxon>
        <taxon>Fabaceae</taxon>
        <taxon>Papilionoideae</taxon>
        <taxon>50 kb inversion clade</taxon>
        <taxon>NPAAA clade</taxon>
        <taxon>indigoferoid/millettioid clade</taxon>
        <taxon>Phaseoleae</taxon>
        <taxon>Cajanus</taxon>
    </lineage>
</organism>
<dbReference type="OMA" id="DTGFRRH"/>
<feature type="compositionally biased region" description="Polar residues" evidence="1">
    <location>
        <begin position="137"/>
        <end position="147"/>
    </location>
</feature>
<dbReference type="PANTHER" id="PTHR33922">
    <property type="entry name" value="OS01G0888066 PROTEIN-RELATED"/>
    <property type="match status" value="1"/>
</dbReference>
<dbReference type="Gramene" id="C.cajan_10423.t">
    <property type="protein sequence ID" value="C.cajan_10423.t"/>
    <property type="gene ID" value="C.cajan_10423"/>
</dbReference>
<evidence type="ECO:0000256" key="1">
    <source>
        <dbReference type="SAM" id="MobiDB-lite"/>
    </source>
</evidence>
<feature type="region of interest" description="Disordered" evidence="1">
    <location>
        <begin position="178"/>
        <end position="208"/>
    </location>
</feature>
<protein>
    <submittedName>
        <fullName evidence="2">Uncharacterized protein</fullName>
    </submittedName>
</protein>
<feature type="compositionally biased region" description="Polar residues" evidence="1">
    <location>
        <begin position="40"/>
        <end position="51"/>
    </location>
</feature>
<reference evidence="2 3" key="1">
    <citation type="journal article" date="2012" name="Nat. Biotechnol.">
        <title>Draft genome sequence of pigeonpea (Cajanus cajan), an orphan legume crop of resource-poor farmers.</title>
        <authorList>
            <person name="Varshney R.K."/>
            <person name="Chen W."/>
            <person name="Li Y."/>
            <person name="Bharti A.K."/>
            <person name="Saxena R.K."/>
            <person name="Schlueter J.A."/>
            <person name="Donoghue M.T."/>
            <person name="Azam S."/>
            <person name="Fan G."/>
            <person name="Whaley A.M."/>
            <person name="Farmer A.D."/>
            <person name="Sheridan J."/>
            <person name="Iwata A."/>
            <person name="Tuteja R."/>
            <person name="Penmetsa R.V."/>
            <person name="Wu W."/>
            <person name="Upadhyaya H.D."/>
            <person name="Yang S.P."/>
            <person name="Shah T."/>
            <person name="Saxena K.B."/>
            <person name="Michael T."/>
            <person name="McCombie W.R."/>
            <person name="Yang B."/>
            <person name="Zhang G."/>
            <person name="Yang H."/>
            <person name="Wang J."/>
            <person name="Spillane C."/>
            <person name="Cook D.R."/>
            <person name="May G.D."/>
            <person name="Xu X."/>
            <person name="Jackson S.A."/>
        </authorList>
    </citation>
    <scope>NUCLEOTIDE SEQUENCE [LARGE SCALE GENOMIC DNA]</scope>
    <source>
        <strain evidence="3">cv. Asha</strain>
    </source>
</reference>
<evidence type="ECO:0000313" key="2">
    <source>
        <dbReference type="EMBL" id="KYP71464.1"/>
    </source>
</evidence>
<sequence>MATNIVQAKWENNAEQEEEEEEDQEEEEALSLCDLPIDQPPNQQHSHANEATQEDFDFRSWGAPFEMCVADEVFFKGQILPLRLSFSSEAGLLATPTTGSQNSSSSTSSTTTTTTSPRARNQFHTHPSPKPQLRAPTPSSLGNQGRKSTSAWGIFRLGVVPAPEIGLQDLKIRNNRSCVSRNSSSGSSNNSGKRVNRNKGSHNKVLKQKYNARREKSVNRNKGSHNKVLKQLVGKGGGLLSGCDCSLETVQSNTVMMIKGGAAAKSVNKTESTTHAAKEKVVESKKKHKEGKKVTSRRSRTFEWLKELHATHPDEEPLLSNAS</sequence>
<proteinExistence type="predicted"/>
<evidence type="ECO:0000313" key="3">
    <source>
        <dbReference type="Proteomes" id="UP000075243"/>
    </source>
</evidence>
<dbReference type="PANTHER" id="PTHR33922:SF2">
    <property type="entry name" value="OS07G0589600 PROTEIN"/>
    <property type="match status" value="1"/>
</dbReference>
<feature type="compositionally biased region" description="Basic residues" evidence="1">
    <location>
        <begin position="194"/>
        <end position="208"/>
    </location>
</feature>
<gene>
    <name evidence="2" type="ORF">KK1_010723</name>
</gene>
<feature type="region of interest" description="Disordered" evidence="1">
    <location>
        <begin position="1"/>
        <end position="55"/>
    </location>
</feature>
<dbReference type="AlphaFoldDB" id="A0A151TWY2"/>
<feature type="compositionally biased region" description="Basic residues" evidence="1">
    <location>
        <begin position="285"/>
        <end position="298"/>
    </location>
</feature>
<feature type="region of interest" description="Disordered" evidence="1">
    <location>
        <begin position="269"/>
        <end position="298"/>
    </location>
</feature>
<dbReference type="EMBL" id="CM003605">
    <property type="protein sequence ID" value="KYP71464.1"/>
    <property type="molecule type" value="Genomic_DNA"/>
</dbReference>
<dbReference type="Proteomes" id="UP000075243">
    <property type="component" value="Chromosome 3"/>
</dbReference>
<feature type="compositionally biased region" description="Acidic residues" evidence="1">
    <location>
        <begin position="14"/>
        <end position="29"/>
    </location>
</feature>